<keyword evidence="6 11" id="KW-0378">Hydrolase</keyword>
<name>A0A4Y4CQ57_ZOORA</name>
<comment type="cofactor">
    <cofactor evidence="1 11">
        <name>Zn(2+)</name>
        <dbReference type="ChEBI" id="CHEBI:29105"/>
    </cofactor>
</comment>
<evidence type="ECO:0000256" key="6">
    <source>
        <dbReference type="ARBA" id="ARBA00022801"/>
    </source>
</evidence>
<dbReference type="GO" id="GO:0016020">
    <property type="term" value="C:membrane"/>
    <property type="evidence" value="ECO:0007669"/>
    <property type="project" value="UniProtKB-SubCell"/>
</dbReference>
<organism evidence="13 14">
    <name type="scientific">Zoogloea ramigera</name>
    <dbReference type="NCBI Taxonomy" id="350"/>
    <lineage>
        <taxon>Bacteria</taxon>
        <taxon>Pseudomonadati</taxon>
        <taxon>Pseudomonadota</taxon>
        <taxon>Betaproteobacteria</taxon>
        <taxon>Rhodocyclales</taxon>
        <taxon>Zoogloeaceae</taxon>
        <taxon>Zoogloea</taxon>
    </lineage>
</organism>
<dbReference type="CDD" id="cd23081">
    <property type="entry name" value="cpPDZ_EcRseP-like"/>
    <property type="match status" value="1"/>
</dbReference>
<evidence type="ECO:0000256" key="9">
    <source>
        <dbReference type="ARBA" id="ARBA00023049"/>
    </source>
</evidence>
<dbReference type="Proteomes" id="UP000318422">
    <property type="component" value="Unassembled WGS sequence"/>
</dbReference>
<gene>
    <name evidence="13" type="ORF">ZRA01_02550</name>
</gene>
<keyword evidence="8 11" id="KW-1133">Transmembrane helix</keyword>
<dbReference type="InterPro" id="IPR036034">
    <property type="entry name" value="PDZ_sf"/>
</dbReference>
<protein>
    <recommendedName>
        <fullName evidence="11">Zinc metalloprotease</fullName>
        <ecNumber evidence="11">3.4.24.-</ecNumber>
    </recommendedName>
</protein>
<evidence type="ECO:0000313" key="13">
    <source>
        <dbReference type="EMBL" id="GEC94182.1"/>
    </source>
</evidence>
<dbReference type="InterPro" id="IPR001478">
    <property type="entry name" value="PDZ"/>
</dbReference>
<evidence type="ECO:0000313" key="14">
    <source>
        <dbReference type="Proteomes" id="UP000318422"/>
    </source>
</evidence>
<dbReference type="NCBIfam" id="TIGR00054">
    <property type="entry name" value="RIP metalloprotease RseP"/>
    <property type="match status" value="1"/>
</dbReference>
<feature type="transmembrane region" description="Helical" evidence="11">
    <location>
        <begin position="98"/>
        <end position="119"/>
    </location>
</feature>
<dbReference type="GO" id="GO:0004222">
    <property type="term" value="F:metalloendopeptidase activity"/>
    <property type="evidence" value="ECO:0007669"/>
    <property type="project" value="InterPro"/>
</dbReference>
<dbReference type="InterPro" id="IPR008915">
    <property type="entry name" value="Peptidase_M50"/>
</dbReference>
<evidence type="ECO:0000256" key="8">
    <source>
        <dbReference type="ARBA" id="ARBA00022989"/>
    </source>
</evidence>
<evidence type="ECO:0000256" key="7">
    <source>
        <dbReference type="ARBA" id="ARBA00022833"/>
    </source>
</evidence>
<evidence type="ECO:0000256" key="1">
    <source>
        <dbReference type="ARBA" id="ARBA00001947"/>
    </source>
</evidence>
<keyword evidence="14" id="KW-1185">Reference proteome</keyword>
<sequence>MNLLDYILPFLLALGILIVVHEFGHYAVARLCGVKVLRFSLGFGKPLLVRKAGADQTEWVLAAFPLGGYVKMLDEREAPVAAHELHRAFNRQSVWRRIAVVAAGPLANFVLAIALYWGLYTGGVEELRPRLAAPEAATSAAHAGLQGGELVRSINGEAVETWQEFRWKLLNLALDKQVVTVETVNASREIGFHKLDLAGVVVDQAERDVTAQLGLQLQRPKLPAVLGRLSASGAAEAAGLREGDRVVRIGDSSVELWTDLVTIVRDAPGRTLEFEVLRDGRALRFQVTPSAVDDNGRSVGRIGAALADAEDQREQMFVTVRYGLGEALSKGIGQTWDTAAMSVSVMGRMIVGEVSVKNLSGPVTIADFAGQSARMGWAHYIKFLALISISLGVLNLMPVPVLDGGHLLYYVIEIIKGGPVSERAMEIGQQIGMALLAALMAFAFYNDINRLVAS</sequence>
<feature type="domain" description="PDZ" evidence="12">
    <location>
        <begin position="211"/>
        <end position="280"/>
    </location>
</feature>
<dbReference type="OrthoDB" id="9782003at2"/>
<proteinExistence type="inferred from homology"/>
<dbReference type="InterPro" id="IPR004387">
    <property type="entry name" value="Pept_M50_Zn"/>
</dbReference>
<keyword evidence="7 11" id="KW-0862">Zinc</keyword>
<dbReference type="SUPFAM" id="SSF50156">
    <property type="entry name" value="PDZ domain-like"/>
    <property type="match status" value="2"/>
</dbReference>
<evidence type="ECO:0000256" key="4">
    <source>
        <dbReference type="ARBA" id="ARBA00022670"/>
    </source>
</evidence>
<keyword evidence="9 11" id="KW-0482">Metalloprotease</keyword>
<dbReference type="Pfam" id="PF02163">
    <property type="entry name" value="Peptidase_M50"/>
    <property type="match status" value="1"/>
</dbReference>
<dbReference type="CDD" id="cd06163">
    <property type="entry name" value="S2P-M50_PDZ_RseP-like"/>
    <property type="match status" value="1"/>
</dbReference>
<dbReference type="GO" id="GO:0006508">
    <property type="term" value="P:proteolysis"/>
    <property type="evidence" value="ECO:0007669"/>
    <property type="project" value="UniProtKB-KW"/>
</dbReference>
<keyword evidence="5 11" id="KW-0812">Transmembrane</keyword>
<accession>A0A4Y4CQ57</accession>
<evidence type="ECO:0000256" key="2">
    <source>
        <dbReference type="ARBA" id="ARBA00004141"/>
    </source>
</evidence>
<comment type="similarity">
    <text evidence="3 11">Belongs to the peptidase M50B family.</text>
</comment>
<dbReference type="SMART" id="SM00228">
    <property type="entry name" value="PDZ"/>
    <property type="match status" value="2"/>
</dbReference>
<feature type="transmembrane region" description="Helical" evidence="11">
    <location>
        <begin position="424"/>
        <end position="445"/>
    </location>
</feature>
<reference evidence="13 14" key="1">
    <citation type="submission" date="2019-06" db="EMBL/GenBank/DDBJ databases">
        <title>Whole genome shotgun sequence of Zoogloea ramigera NBRC 15342.</title>
        <authorList>
            <person name="Hosoyama A."/>
            <person name="Uohara A."/>
            <person name="Ohji S."/>
            <person name="Ichikawa N."/>
        </authorList>
    </citation>
    <scope>NUCLEOTIDE SEQUENCE [LARGE SCALE GENOMIC DNA]</scope>
    <source>
        <strain evidence="13 14">NBRC 15342</strain>
    </source>
</reference>
<dbReference type="GO" id="GO:0046872">
    <property type="term" value="F:metal ion binding"/>
    <property type="evidence" value="ECO:0007669"/>
    <property type="project" value="UniProtKB-KW"/>
</dbReference>
<comment type="caution">
    <text evidence="13">The sequence shown here is derived from an EMBL/GenBank/DDBJ whole genome shotgun (WGS) entry which is preliminary data.</text>
</comment>
<evidence type="ECO:0000256" key="10">
    <source>
        <dbReference type="ARBA" id="ARBA00023136"/>
    </source>
</evidence>
<keyword evidence="11" id="KW-0479">Metal-binding</keyword>
<dbReference type="PANTHER" id="PTHR42837:SF2">
    <property type="entry name" value="MEMBRANE METALLOPROTEASE ARASP2, CHLOROPLASTIC-RELATED"/>
    <property type="match status" value="1"/>
</dbReference>
<feature type="domain" description="PDZ" evidence="12">
    <location>
        <begin position="115"/>
        <end position="187"/>
    </location>
</feature>
<feature type="transmembrane region" description="Helical" evidence="11">
    <location>
        <begin position="383"/>
        <end position="412"/>
    </location>
</feature>
<dbReference type="EMBL" id="BJNV01000004">
    <property type="protein sequence ID" value="GEC94182.1"/>
    <property type="molecule type" value="Genomic_DNA"/>
</dbReference>
<keyword evidence="10 11" id="KW-0472">Membrane</keyword>
<evidence type="ECO:0000256" key="5">
    <source>
        <dbReference type="ARBA" id="ARBA00022692"/>
    </source>
</evidence>
<keyword evidence="4 13" id="KW-0645">Protease</keyword>
<comment type="subcellular location">
    <subcellularLocation>
        <location evidence="2">Membrane</location>
        <topology evidence="2">Multi-pass membrane protein</topology>
    </subcellularLocation>
</comment>
<dbReference type="PANTHER" id="PTHR42837">
    <property type="entry name" value="REGULATOR OF SIGMA-E PROTEASE RSEP"/>
    <property type="match status" value="1"/>
</dbReference>
<dbReference type="AlphaFoldDB" id="A0A4Y4CQ57"/>
<dbReference type="EC" id="3.4.24.-" evidence="11"/>
<evidence type="ECO:0000256" key="11">
    <source>
        <dbReference type="RuleBase" id="RU362031"/>
    </source>
</evidence>
<feature type="transmembrane region" description="Helical" evidence="11">
    <location>
        <begin position="6"/>
        <end position="28"/>
    </location>
</feature>
<dbReference type="RefSeq" id="WP_141348940.1">
    <property type="nucleotide sequence ID" value="NZ_BJNV01000004.1"/>
</dbReference>
<dbReference type="Gene3D" id="2.30.42.10">
    <property type="match status" value="2"/>
</dbReference>
<evidence type="ECO:0000259" key="12">
    <source>
        <dbReference type="SMART" id="SM00228"/>
    </source>
</evidence>
<evidence type="ECO:0000256" key="3">
    <source>
        <dbReference type="ARBA" id="ARBA00007931"/>
    </source>
</evidence>